<dbReference type="PROSITE" id="PS00167">
    <property type="entry name" value="TRP_SYNTHASE_ALPHA"/>
    <property type="match status" value="1"/>
</dbReference>
<protein>
    <recommendedName>
        <fullName evidence="9">Tryptophan synthase alpha chain</fullName>
        <ecNumber evidence="9">4.2.1.20</ecNumber>
    </recommendedName>
</protein>
<gene>
    <name evidence="9 11" type="primary">trpA</name>
    <name evidence="11" type="ORF">N781_02120</name>
</gene>
<dbReference type="Proteomes" id="UP000030528">
    <property type="component" value="Unassembled WGS sequence"/>
</dbReference>
<proteinExistence type="inferred from homology"/>
<dbReference type="AlphaFoldDB" id="A0A0A5IDV9"/>
<dbReference type="GO" id="GO:0005829">
    <property type="term" value="C:cytosol"/>
    <property type="evidence" value="ECO:0007669"/>
    <property type="project" value="TreeGrafter"/>
</dbReference>
<keyword evidence="4 9" id="KW-0028">Amino-acid biosynthesis</keyword>
<dbReference type="Pfam" id="PF00290">
    <property type="entry name" value="Trp_syntA"/>
    <property type="match status" value="1"/>
</dbReference>
<reference evidence="11 12" key="1">
    <citation type="submission" date="2013-08" db="EMBL/GenBank/DDBJ databases">
        <authorList>
            <person name="Huang J."/>
            <person name="Wang G."/>
        </authorList>
    </citation>
    <scope>NUCLEOTIDE SEQUENCE [LARGE SCALE GENOMIC DNA]</scope>
    <source>
        <strain evidence="11 12">JSM 076056</strain>
    </source>
</reference>
<evidence type="ECO:0000256" key="4">
    <source>
        <dbReference type="ARBA" id="ARBA00022605"/>
    </source>
</evidence>
<keyword evidence="6 9" id="KW-0057">Aromatic amino acid biosynthesis</keyword>
<evidence type="ECO:0000256" key="1">
    <source>
        <dbReference type="ARBA" id="ARBA00003365"/>
    </source>
</evidence>
<organism evidence="11 12">
    <name type="scientific">Pontibacillus halophilus JSM 076056 = DSM 19796</name>
    <dbReference type="NCBI Taxonomy" id="1385510"/>
    <lineage>
        <taxon>Bacteria</taxon>
        <taxon>Bacillati</taxon>
        <taxon>Bacillota</taxon>
        <taxon>Bacilli</taxon>
        <taxon>Bacillales</taxon>
        <taxon>Bacillaceae</taxon>
        <taxon>Pontibacillus</taxon>
    </lineage>
</organism>
<dbReference type="InterPro" id="IPR011060">
    <property type="entry name" value="RibuloseP-bd_barrel"/>
</dbReference>
<evidence type="ECO:0000313" key="12">
    <source>
        <dbReference type="Proteomes" id="UP000030528"/>
    </source>
</evidence>
<evidence type="ECO:0000256" key="8">
    <source>
        <dbReference type="ARBA" id="ARBA00049047"/>
    </source>
</evidence>
<comment type="function">
    <text evidence="1 9">The alpha subunit is responsible for the aldol cleavage of indoleglycerol phosphate to indole and glyceraldehyde 3-phosphate.</text>
</comment>
<evidence type="ECO:0000256" key="10">
    <source>
        <dbReference type="RuleBase" id="RU003662"/>
    </source>
</evidence>
<evidence type="ECO:0000256" key="3">
    <source>
        <dbReference type="ARBA" id="ARBA00011270"/>
    </source>
</evidence>
<dbReference type="SUPFAM" id="SSF51366">
    <property type="entry name" value="Ribulose-phoshate binding barrel"/>
    <property type="match status" value="1"/>
</dbReference>
<comment type="pathway">
    <text evidence="2 9">Amino-acid biosynthesis; L-tryptophan biosynthesis; L-tryptophan from chorismate: step 5/5.</text>
</comment>
<evidence type="ECO:0000256" key="2">
    <source>
        <dbReference type="ARBA" id="ARBA00004733"/>
    </source>
</evidence>
<keyword evidence="5 9" id="KW-0822">Tryptophan biosynthesis</keyword>
<comment type="subunit">
    <text evidence="3 9">Tetramer of two alpha and two beta chains.</text>
</comment>
<comment type="similarity">
    <text evidence="9 10">Belongs to the TrpA family.</text>
</comment>
<feature type="active site" description="Proton acceptor" evidence="9">
    <location>
        <position position="62"/>
    </location>
</feature>
<sequence length="273" mass="30349">MTKTSTETTFQQRLKKTENLFIPFIMGGDPHPDVTVELAYRLQQSGADVLELGVPYSDPLADGPTIQEAAARAIEQGMNLTSAIRLVPKMRERGLEIPVVIFTYYNPVMQYGLERLFKELGENGADALLIPDIPYEESEELRKLSNEYGIELISLVAPNSEDRVMRIAEQARGFLYCVSSLGVTGERATIQPNIEDFLNRVKSYSSVPVAVGFGVSTNDQVRLLNQYCDGVIIGSKIVKLIEARADALVQEDTREEALQAFQQEIEALISTDE</sequence>
<dbReference type="NCBIfam" id="TIGR00262">
    <property type="entry name" value="trpA"/>
    <property type="match status" value="1"/>
</dbReference>
<dbReference type="eggNOG" id="COG0159">
    <property type="taxonomic scope" value="Bacteria"/>
</dbReference>
<evidence type="ECO:0000256" key="7">
    <source>
        <dbReference type="ARBA" id="ARBA00023239"/>
    </source>
</evidence>
<dbReference type="HAMAP" id="MF_00131">
    <property type="entry name" value="Trp_synth_alpha"/>
    <property type="match status" value="1"/>
</dbReference>
<evidence type="ECO:0000313" key="11">
    <source>
        <dbReference type="EMBL" id="KGX93992.1"/>
    </source>
</evidence>
<dbReference type="UniPathway" id="UPA00035">
    <property type="reaction ID" value="UER00044"/>
</dbReference>
<dbReference type="STRING" id="1385510.GCA_000425205_00058"/>
<feature type="active site" description="Proton acceptor" evidence="9">
    <location>
        <position position="51"/>
    </location>
</feature>
<comment type="caution">
    <text evidence="11">The sequence shown here is derived from an EMBL/GenBank/DDBJ whole genome shotgun (WGS) entry which is preliminary data.</text>
</comment>
<dbReference type="EMBL" id="AVPE01000001">
    <property type="protein sequence ID" value="KGX93992.1"/>
    <property type="molecule type" value="Genomic_DNA"/>
</dbReference>
<dbReference type="CDD" id="cd04724">
    <property type="entry name" value="Tryptophan_synthase_alpha"/>
    <property type="match status" value="1"/>
</dbReference>
<dbReference type="InterPro" id="IPR018204">
    <property type="entry name" value="Trp_synthase_alpha_AS"/>
</dbReference>
<dbReference type="InterPro" id="IPR013785">
    <property type="entry name" value="Aldolase_TIM"/>
</dbReference>
<dbReference type="EC" id="4.2.1.20" evidence="9"/>
<dbReference type="FunFam" id="3.20.20.70:FF:000037">
    <property type="entry name" value="Tryptophan synthase alpha chain"/>
    <property type="match status" value="1"/>
</dbReference>
<comment type="catalytic activity">
    <reaction evidence="8 9">
        <text>(1S,2R)-1-C-(indol-3-yl)glycerol 3-phosphate + L-serine = D-glyceraldehyde 3-phosphate + L-tryptophan + H2O</text>
        <dbReference type="Rhea" id="RHEA:10532"/>
        <dbReference type="ChEBI" id="CHEBI:15377"/>
        <dbReference type="ChEBI" id="CHEBI:33384"/>
        <dbReference type="ChEBI" id="CHEBI:57912"/>
        <dbReference type="ChEBI" id="CHEBI:58866"/>
        <dbReference type="ChEBI" id="CHEBI:59776"/>
        <dbReference type="EC" id="4.2.1.20"/>
    </reaction>
</comment>
<keyword evidence="7 9" id="KW-0456">Lyase</keyword>
<keyword evidence="12" id="KW-1185">Reference proteome</keyword>
<dbReference type="PANTHER" id="PTHR43406:SF1">
    <property type="entry name" value="TRYPTOPHAN SYNTHASE ALPHA CHAIN, CHLOROPLASTIC"/>
    <property type="match status" value="1"/>
</dbReference>
<dbReference type="OrthoDB" id="9804578at2"/>
<dbReference type="RefSeq" id="WP_081658114.1">
    <property type="nucleotide sequence ID" value="NZ_AULI01000001.1"/>
</dbReference>
<name>A0A0A5IDV9_9BACI</name>
<evidence type="ECO:0000256" key="6">
    <source>
        <dbReference type="ARBA" id="ARBA00023141"/>
    </source>
</evidence>
<evidence type="ECO:0000256" key="5">
    <source>
        <dbReference type="ARBA" id="ARBA00022822"/>
    </source>
</evidence>
<dbReference type="GO" id="GO:0004834">
    <property type="term" value="F:tryptophan synthase activity"/>
    <property type="evidence" value="ECO:0007669"/>
    <property type="project" value="UniProtKB-UniRule"/>
</dbReference>
<evidence type="ECO:0000256" key="9">
    <source>
        <dbReference type="HAMAP-Rule" id="MF_00131"/>
    </source>
</evidence>
<dbReference type="InterPro" id="IPR002028">
    <property type="entry name" value="Trp_synthase_suA"/>
</dbReference>
<dbReference type="PANTHER" id="PTHR43406">
    <property type="entry name" value="TRYPTOPHAN SYNTHASE, ALPHA CHAIN"/>
    <property type="match status" value="1"/>
</dbReference>
<accession>A0A0A5IDV9</accession>
<dbReference type="Gene3D" id="3.20.20.70">
    <property type="entry name" value="Aldolase class I"/>
    <property type="match status" value="1"/>
</dbReference>